<reference evidence="3" key="1">
    <citation type="journal article" date="2009" name="Environ. Microbiol.">
        <title>The genome of Polaromonas naphthalenivorans strain CJ2, isolated from coal tar-contaminated sediment, reveals physiological and metabolic versatility and evolution through extensive horizontal gene transfer.</title>
        <authorList>
            <person name="Yagi J.M."/>
            <person name="Sims D."/>
            <person name="Brettin T."/>
            <person name="Bruce D."/>
            <person name="Madsen E.L."/>
        </authorList>
    </citation>
    <scope>NUCLEOTIDE SEQUENCE [LARGE SCALE GENOMIC DNA]</scope>
    <source>
        <strain evidence="3">CJ2</strain>
        <plasmid evidence="3">Plasmid pPNAP01</plasmid>
    </source>
</reference>
<dbReference type="KEGG" id="pna:Pnap_4129"/>
<proteinExistence type="predicted"/>
<feature type="compositionally biased region" description="Basic and acidic residues" evidence="1">
    <location>
        <begin position="1"/>
        <end position="19"/>
    </location>
</feature>
<evidence type="ECO:0000256" key="1">
    <source>
        <dbReference type="SAM" id="MobiDB-lite"/>
    </source>
</evidence>
<keyword evidence="2" id="KW-0614">Plasmid</keyword>
<keyword evidence="3" id="KW-1185">Reference proteome</keyword>
<organism evidence="2 3">
    <name type="scientific">Polaromonas naphthalenivorans (strain CJ2)</name>
    <dbReference type="NCBI Taxonomy" id="365044"/>
    <lineage>
        <taxon>Bacteria</taxon>
        <taxon>Pseudomonadati</taxon>
        <taxon>Pseudomonadota</taxon>
        <taxon>Betaproteobacteria</taxon>
        <taxon>Burkholderiales</taxon>
        <taxon>Comamonadaceae</taxon>
        <taxon>Polaromonas</taxon>
    </lineage>
</organism>
<evidence type="ECO:0000313" key="2">
    <source>
        <dbReference type="EMBL" id="ABM39418.1"/>
    </source>
</evidence>
<geneLocation type="plasmid" evidence="2 3">
    <name>pPNAP01</name>
</geneLocation>
<gene>
    <name evidence="2" type="ordered locus">Pnap_4129</name>
</gene>
<sequence>MVKLRQEIHGIEHARERSNGHPRATLFKRHDRVRAHARKEGQITLIHRSGTACEGNALAKCDEFIAWKNGKWCSAHYPNRNLKFYFRLLFG</sequence>
<dbReference type="EMBL" id="CP000530">
    <property type="protein sequence ID" value="ABM39418.1"/>
    <property type="molecule type" value="Genomic_DNA"/>
</dbReference>
<name>A1VUU0_POLNA</name>
<dbReference type="Proteomes" id="UP000000644">
    <property type="component" value="Plasmid pPNAP01"/>
</dbReference>
<dbReference type="HOGENOM" id="CLU_2424429_0_0_4"/>
<evidence type="ECO:0000313" key="3">
    <source>
        <dbReference type="Proteomes" id="UP000000644"/>
    </source>
</evidence>
<feature type="region of interest" description="Disordered" evidence="1">
    <location>
        <begin position="1"/>
        <end position="23"/>
    </location>
</feature>
<accession>A1VUU0</accession>
<dbReference type="AlphaFoldDB" id="A1VUU0"/>
<protein>
    <submittedName>
        <fullName evidence="2">Uncharacterized protein</fullName>
    </submittedName>
</protein>